<proteinExistence type="predicted"/>
<feature type="region of interest" description="Disordered" evidence="1">
    <location>
        <begin position="848"/>
        <end position="886"/>
    </location>
</feature>
<keyword evidence="3" id="KW-1185">Reference proteome</keyword>
<gene>
    <name evidence="2" type="ORF">CMV30_15070</name>
</gene>
<protein>
    <submittedName>
        <fullName evidence="2">Uncharacterized protein</fullName>
    </submittedName>
</protein>
<name>A0A290QIK8_9BACT</name>
<dbReference type="InterPro" id="IPR036397">
    <property type="entry name" value="RNaseH_sf"/>
</dbReference>
<evidence type="ECO:0000313" key="3">
    <source>
        <dbReference type="Proteomes" id="UP000217265"/>
    </source>
</evidence>
<sequence length="886" mass="99083">MKKKSSSAASSSSMPASVAAALLQKWDLETYLTYHPVSKEARAYIEASLAAPSRNPTGRISNTTRYASRKTLETRTTESDLVELPVAIMCERSEDVLFYVAQPSQIQAIFPPGQEKQNRPITPDFLIFWRHGIELIEAKSLKEAASIAIKRSNYFQQLDDGTFRCPPAEAGAKALGFLFRVLTERDFCSTLLQNFVLLTPYFSSPIAPAVSAVERAIIKEAVSENPGVPMTEIPIEPTSRRSDVVYHLIADRSLFAHLETVDLKSQSSVRLFLTPLQETAFSIFANRSKPIIAGSLPIGYMLPIGSEFKIGRTTFEVLRHLGDSVEVRNLKTRLEQRISYRTLSEAAPSISALKDELLPIFDLIGSLSEDRMTAFLKNYRLICPYLRGGALSSVTCTHRSTRRLLKEYRAEEERTGYGERALIPSLRPDRAPKFTERSIAIADSFLRKHYLKESASSAIHVYRLYWDQCRKESLPAHDIMSSRAFHRRVAKITEFKKAYLRYGRRAAIRFSPPRVFLSLLGNPNGCGPWAVAHIDHTLLDLEVENPSTGMFERPWVSGMVDAYDGRILAFIVWFGSCNTEIVFDLIEDCVARHGTLPMRIVCDWGADFRSTAIQTALARAGISLRYRPKGTPRSGAPIETAFNSFNKKFVHNAEGNTKAMKNPRNVSSSHNPKNTAVWKLGKLKPMLDEYVALHGDMPRVHEEAPNEVCAAFLAEFGYHYARWIRPEVLERLRQNPVKGNTRIVSDKGTIHVNSADYGADELKALVGQEVKVFIRADVRTVYVDDPVRKLQIPCRAYTADLKHAASAEEAAAIVKSRMEGSYGRRQKAEARMSSFAAKMVAAEEEQIAEKAAASRRPAPAEITPAADSTPFIDRSQIESVKPADNE</sequence>
<dbReference type="EMBL" id="CP023344">
    <property type="protein sequence ID" value="ATC65168.1"/>
    <property type="molecule type" value="Genomic_DNA"/>
</dbReference>
<dbReference type="AlphaFoldDB" id="A0A290QIK8"/>
<accession>A0A290QIK8</accession>
<dbReference type="KEGG" id="vbh:CMV30_15070"/>
<dbReference type="Gene3D" id="3.30.420.10">
    <property type="entry name" value="Ribonuclease H-like superfamily/Ribonuclease H"/>
    <property type="match status" value="1"/>
</dbReference>
<dbReference type="Proteomes" id="UP000217265">
    <property type="component" value="Chromosome"/>
</dbReference>
<dbReference type="OrthoDB" id="501284at2"/>
<dbReference type="SUPFAM" id="SSF53098">
    <property type="entry name" value="Ribonuclease H-like"/>
    <property type="match status" value="1"/>
</dbReference>
<dbReference type="InterPro" id="IPR012337">
    <property type="entry name" value="RNaseH-like_sf"/>
</dbReference>
<evidence type="ECO:0000313" key="2">
    <source>
        <dbReference type="EMBL" id="ATC65168.1"/>
    </source>
</evidence>
<evidence type="ECO:0000256" key="1">
    <source>
        <dbReference type="SAM" id="MobiDB-lite"/>
    </source>
</evidence>
<reference evidence="2 3" key="1">
    <citation type="submission" date="2017-09" db="EMBL/GenBank/DDBJ databases">
        <title>Complete genome sequence of Verrucomicrobial strain HZ-65, isolated from freshwater.</title>
        <authorList>
            <person name="Choi A."/>
        </authorList>
    </citation>
    <scope>NUCLEOTIDE SEQUENCE [LARGE SCALE GENOMIC DNA]</scope>
    <source>
        <strain evidence="2 3">HZ-65</strain>
    </source>
</reference>
<dbReference type="RefSeq" id="WP_096056799.1">
    <property type="nucleotide sequence ID" value="NZ_CP023344.1"/>
</dbReference>
<dbReference type="GO" id="GO:0003676">
    <property type="term" value="F:nucleic acid binding"/>
    <property type="evidence" value="ECO:0007669"/>
    <property type="project" value="InterPro"/>
</dbReference>
<organism evidence="2 3">
    <name type="scientific">Nibricoccus aquaticus</name>
    <dbReference type="NCBI Taxonomy" id="2576891"/>
    <lineage>
        <taxon>Bacteria</taxon>
        <taxon>Pseudomonadati</taxon>
        <taxon>Verrucomicrobiota</taxon>
        <taxon>Opitutia</taxon>
        <taxon>Opitutales</taxon>
        <taxon>Opitutaceae</taxon>
        <taxon>Nibricoccus</taxon>
    </lineage>
</organism>